<name>A0AAW0FAY0_9TRYP</name>
<dbReference type="EMBL" id="JAECZO010000017">
    <property type="protein sequence ID" value="KAK7201567.1"/>
    <property type="molecule type" value="Genomic_DNA"/>
</dbReference>
<evidence type="ECO:0000256" key="1">
    <source>
        <dbReference type="SAM" id="MobiDB-lite"/>
    </source>
</evidence>
<dbReference type="AlphaFoldDB" id="A0AAW0FAY0"/>
<keyword evidence="3" id="KW-1185">Reference proteome</keyword>
<dbReference type="InterPro" id="IPR012340">
    <property type="entry name" value="NA-bd_OB-fold"/>
</dbReference>
<sequence length="608" mass="62144">MYWPVMSATGAPEALPSTATAYAYTYAATEAPPGMQIYGPAPPAHASNTHTPLRAPLHQTLVSTSAGHPASAAHPMQTMVDASGNMYVVNAPGASVPVRYVSQPLPATSSMPLVMSHSGLYTMGGGAPVTVLAPGSVHRGSPSTSLSVTSEDGARSYPCYATPVPTMTPCFAGAVPYYAPSNTFVMQTMHAPTHPPPQYGAVATPYSSITGDTGRSYPAPVVRNGDAGKGYEAGVYYEGRVKRFNPIRGYGFVSATHKLLPLSEYTAMKVAEAAAATEPATKAGGDGTASAAKQPKTAEGKASKRAAAGGGGTAKDGKAAKEATRGATTAIASGSGDGESALPVEVKADDVVYIKGAPYVRHPVTMGDIFVHYHCLQRNPGDTETETSGGLVNLPAGSRVQFKAEVFVPAELMETATDNKEAATMLNSLGVPVREDPNLLSGAIPTKKGWGYQAIDVHLLPARGTLPSQMGPLNSTAATATAAASASAAASVAAAAAAAKAARVDDTTATSVSSCSLNSMQPRREPTTPPTSGVRGSPAKEGSGDRGHAAPGPGATQPVRIHIPAERINMPPPPSFEAATASMPYTVTPMFGGVATTNPPHYMTTFPQ</sequence>
<dbReference type="Gene3D" id="2.40.50.140">
    <property type="entry name" value="Nucleic acid-binding proteins"/>
    <property type="match status" value="1"/>
</dbReference>
<feature type="region of interest" description="Disordered" evidence="1">
    <location>
        <begin position="278"/>
        <end position="322"/>
    </location>
</feature>
<organism evidence="2 3">
    <name type="scientific">Novymonas esmeraldas</name>
    <dbReference type="NCBI Taxonomy" id="1808958"/>
    <lineage>
        <taxon>Eukaryota</taxon>
        <taxon>Discoba</taxon>
        <taxon>Euglenozoa</taxon>
        <taxon>Kinetoplastea</taxon>
        <taxon>Metakinetoplastina</taxon>
        <taxon>Trypanosomatida</taxon>
        <taxon>Trypanosomatidae</taxon>
        <taxon>Novymonas</taxon>
    </lineage>
</organism>
<reference evidence="2 3" key="1">
    <citation type="journal article" date="2021" name="MBio">
        <title>A New Model Trypanosomatid, Novymonas esmeraldas: Genomic Perception of Its 'Candidatus Pandoraea novymonadis' Endosymbiont.</title>
        <authorList>
            <person name="Zakharova A."/>
            <person name="Saura A."/>
            <person name="Butenko A."/>
            <person name="Podesvova L."/>
            <person name="Warmusova S."/>
            <person name="Kostygov A.Y."/>
            <person name="Nenarokova A."/>
            <person name="Lukes J."/>
            <person name="Opperdoes F.R."/>
            <person name="Yurchenko V."/>
        </authorList>
    </citation>
    <scope>NUCLEOTIDE SEQUENCE [LARGE SCALE GENOMIC DNA]</scope>
    <source>
        <strain evidence="2 3">E262AT.01</strain>
    </source>
</reference>
<evidence type="ECO:0000313" key="3">
    <source>
        <dbReference type="Proteomes" id="UP001430356"/>
    </source>
</evidence>
<proteinExistence type="predicted"/>
<evidence type="ECO:0000313" key="2">
    <source>
        <dbReference type="EMBL" id="KAK7201567.1"/>
    </source>
</evidence>
<feature type="compositionally biased region" description="Polar residues" evidence="1">
    <location>
        <begin position="511"/>
        <end position="521"/>
    </location>
</feature>
<gene>
    <name evidence="2" type="ORF">NESM_000221100</name>
</gene>
<dbReference type="Proteomes" id="UP001430356">
    <property type="component" value="Unassembled WGS sequence"/>
</dbReference>
<comment type="caution">
    <text evidence="2">The sequence shown here is derived from an EMBL/GenBank/DDBJ whole genome shotgun (WGS) entry which is preliminary data.</text>
</comment>
<protein>
    <submittedName>
        <fullName evidence="2">Uncharacterized protein</fullName>
    </submittedName>
</protein>
<accession>A0AAW0FAY0</accession>
<feature type="region of interest" description="Disordered" evidence="1">
    <location>
        <begin position="502"/>
        <end position="557"/>
    </location>
</feature>